<evidence type="ECO:0000313" key="2">
    <source>
        <dbReference type="EMBL" id="WWD07801.1"/>
    </source>
</evidence>
<gene>
    <name evidence="2" type="ORF">V865_005905</name>
</gene>
<protein>
    <submittedName>
        <fullName evidence="2">Uncharacterized protein</fullName>
    </submittedName>
</protein>
<evidence type="ECO:0000313" key="3">
    <source>
        <dbReference type="Proteomes" id="UP001358614"/>
    </source>
</evidence>
<feature type="region of interest" description="Disordered" evidence="1">
    <location>
        <begin position="32"/>
        <end position="205"/>
    </location>
</feature>
<feature type="compositionally biased region" description="Polar residues" evidence="1">
    <location>
        <begin position="269"/>
        <end position="280"/>
    </location>
</feature>
<proteinExistence type="predicted"/>
<name>A0AAX4KMY1_9TREE</name>
<evidence type="ECO:0000256" key="1">
    <source>
        <dbReference type="SAM" id="MobiDB-lite"/>
    </source>
</evidence>
<reference evidence="2 3" key="1">
    <citation type="submission" date="2024-01" db="EMBL/GenBank/DDBJ databases">
        <title>Comparative genomics of Cryptococcus and Kwoniella reveals pathogenesis evolution and contrasting modes of karyotype evolution via chromosome fusion or intercentromeric recombination.</title>
        <authorList>
            <person name="Coelho M.A."/>
            <person name="David-Palma M."/>
            <person name="Shea T."/>
            <person name="Bowers K."/>
            <person name="McGinley-Smith S."/>
            <person name="Mohammad A.W."/>
            <person name="Gnirke A."/>
            <person name="Yurkov A.M."/>
            <person name="Nowrousian M."/>
            <person name="Sun S."/>
            <person name="Cuomo C.A."/>
            <person name="Heitman J."/>
        </authorList>
    </citation>
    <scope>NUCLEOTIDE SEQUENCE [LARGE SCALE GENOMIC DNA]</scope>
    <source>
        <strain evidence="2 3">PYCC6329</strain>
    </source>
</reference>
<dbReference type="KEGG" id="ker:91104706"/>
<organism evidence="2 3">
    <name type="scientific">Kwoniella europaea PYCC6329</name>
    <dbReference type="NCBI Taxonomy" id="1423913"/>
    <lineage>
        <taxon>Eukaryota</taxon>
        <taxon>Fungi</taxon>
        <taxon>Dikarya</taxon>
        <taxon>Basidiomycota</taxon>
        <taxon>Agaricomycotina</taxon>
        <taxon>Tremellomycetes</taxon>
        <taxon>Tremellales</taxon>
        <taxon>Cryptococcaceae</taxon>
        <taxon>Kwoniella</taxon>
    </lineage>
</organism>
<feature type="region of interest" description="Disordered" evidence="1">
    <location>
        <begin position="269"/>
        <end position="289"/>
    </location>
</feature>
<feature type="compositionally biased region" description="Polar residues" evidence="1">
    <location>
        <begin position="96"/>
        <end position="119"/>
    </location>
</feature>
<dbReference type="Proteomes" id="UP001358614">
    <property type="component" value="Chromosome 1"/>
</dbReference>
<dbReference type="RefSeq" id="XP_066085768.1">
    <property type="nucleotide sequence ID" value="XM_066229671.1"/>
</dbReference>
<dbReference type="GeneID" id="91104706"/>
<feature type="compositionally biased region" description="Low complexity" evidence="1">
    <location>
        <begin position="178"/>
        <end position="200"/>
    </location>
</feature>
<sequence>MCTVSPSSTPFPTLLDAILHYYPLTGQSSLPNPLAHPLPSPSKTGTAPGLRRRRTSASATTLPWPTPTRRSGSRFLPRDLQPQLNIPDIHAPTPQPHTSNLRADLHQQTGDPSHLSPSLSGRLDNKENMFPSEEQHSLPSSPYSSGRHAKGSASPSRPPKLSALSPLKTFSPLQPVKSALPSTSASSDAASISGRSRASSVTRSLSRRQSLIAHAASWGAGGHNEPEHPDAANLFSRLTLVKAPAADTNIRRHNRSKSSSALAPFTSFSVASDSPATSNRGPRRSFAASSFGGMSPLPLARSPMQEINTSLHRVGSLHGLSDADNKGIQSKHYSPDEVVDIARQLSSPVMVPEGGFKGAELKRRKSAGSSVRPGSKELEKPPVALEPVEYVQMDEDVLLPFVQRPKEVNELISHPANEQLFKLLKAAFPKDPARPNWREIEPELWNWEEFLKHLTKIDRSESPDYDWVFRARQSVRARSVALWEKLGVCLGCDGDLMNAGSEDDIPLSWGGLGLGDEGEYDPTMNQVWIEGLEAVDPNSPSKAEKALAAAFGEIVEDEDEQAAAGMHALLHSGNAMGIIGETESEEGATPIRSQFTTAQKAGNKDKFDPILATSPIASTAHMRHLPTTPPRQSKKDGRSKSFVGLQICTSPTAAKDQYVPRSPSSQLQTPVLGGSATLPIYERGPGSPLFPSSFSSLSAEPNLGRSASVAIHGAGRPLQDDLRGFSHSNANTSGFGSRGLMRKQSGAGLSESAITFASESDYAHSHGDGH</sequence>
<dbReference type="EMBL" id="CP144089">
    <property type="protein sequence ID" value="WWD07801.1"/>
    <property type="molecule type" value="Genomic_DNA"/>
</dbReference>
<keyword evidence="3" id="KW-1185">Reference proteome</keyword>
<feature type="region of interest" description="Disordered" evidence="1">
    <location>
        <begin position="615"/>
        <end position="640"/>
    </location>
</feature>
<dbReference type="AlphaFoldDB" id="A0AAX4KMY1"/>
<accession>A0AAX4KMY1</accession>